<dbReference type="Proteomes" id="UP000826212">
    <property type="component" value="Chromosome"/>
</dbReference>
<protein>
    <submittedName>
        <fullName evidence="1">Uncharacterized protein</fullName>
    </submittedName>
</protein>
<evidence type="ECO:0000313" key="1">
    <source>
        <dbReference type="EMBL" id="QZE13319.1"/>
    </source>
</evidence>
<sequence>MLARIRAISTFLQNNLELHLVDVVFVTNNLTKAICDSALDVTPVEWDKIPGCKEQERVELFTLHYQNYKILLVGYSYKENHTIGFLLEAISDSYHKKIIFFDSYQNNRLEKPQIVTIKEALVSAPLPFRGFDNLDIKKACEYGKISNIHSVATTEQLNGNLNIPTMVYPQEILLLVRKINWTDAPCCMILLYTPSIEISYTTNLCRYFLSCFRQIEINKYNLT</sequence>
<dbReference type="EMBL" id="CP081303">
    <property type="protein sequence ID" value="QZE13319.1"/>
    <property type="molecule type" value="Genomic_DNA"/>
</dbReference>
<reference evidence="1" key="1">
    <citation type="submission" date="2021-08" db="EMBL/GenBank/DDBJ databases">
        <title>Novel anaerobic bacterium isolated from sea squirt in East Sea, Republic of Korea.</title>
        <authorList>
            <person name="Nguyen T.H."/>
            <person name="Li Z."/>
            <person name="Lee Y.-J."/>
            <person name="Ko J."/>
            <person name="Kim S.-G."/>
        </authorList>
    </citation>
    <scope>NUCLEOTIDE SEQUENCE</scope>
    <source>
        <strain evidence="1">KCTC 25031</strain>
    </source>
</reference>
<organism evidence="1 2">
    <name type="scientific">Halosquirtibacter laminarini</name>
    <dbReference type="NCBI Taxonomy" id="3374600"/>
    <lineage>
        <taxon>Bacteria</taxon>
        <taxon>Pseudomonadati</taxon>
        <taxon>Bacteroidota</taxon>
        <taxon>Bacteroidia</taxon>
        <taxon>Marinilabiliales</taxon>
        <taxon>Prolixibacteraceae</taxon>
        <taxon>Halosquirtibacter</taxon>
    </lineage>
</organism>
<name>A0AC61NCV4_9BACT</name>
<proteinExistence type="predicted"/>
<gene>
    <name evidence="1" type="ORF">K4L44_12055</name>
</gene>
<accession>A0AC61NCV4</accession>
<keyword evidence="2" id="KW-1185">Reference proteome</keyword>
<evidence type="ECO:0000313" key="2">
    <source>
        <dbReference type="Proteomes" id="UP000826212"/>
    </source>
</evidence>